<accession>A0A2I0WNV8</accession>
<dbReference type="EMBL" id="KZ502513">
    <property type="protein sequence ID" value="PKU77347.1"/>
    <property type="molecule type" value="Genomic_DNA"/>
</dbReference>
<keyword evidence="2" id="KW-1185">Reference proteome</keyword>
<protein>
    <submittedName>
        <fullName evidence="1">Uncharacterized protein</fullName>
    </submittedName>
</protein>
<name>A0A2I0WNV8_9ASPA</name>
<reference evidence="1 2" key="1">
    <citation type="journal article" date="2016" name="Sci. Rep.">
        <title>The Dendrobium catenatum Lindl. genome sequence provides insights into polysaccharide synthase, floral development and adaptive evolution.</title>
        <authorList>
            <person name="Zhang G.Q."/>
            <person name="Xu Q."/>
            <person name="Bian C."/>
            <person name="Tsai W.C."/>
            <person name="Yeh C.M."/>
            <person name="Liu K.W."/>
            <person name="Yoshida K."/>
            <person name="Zhang L.S."/>
            <person name="Chang S.B."/>
            <person name="Chen F."/>
            <person name="Shi Y."/>
            <person name="Su Y.Y."/>
            <person name="Zhang Y.Q."/>
            <person name="Chen L.J."/>
            <person name="Yin Y."/>
            <person name="Lin M."/>
            <person name="Huang H."/>
            <person name="Deng H."/>
            <person name="Wang Z.W."/>
            <person name="Zhu S.L."/>
            <person name="Zhao X."/>
            <person name="Deng C."/>
            <person name="Niu S.C."/>
            <person name="Huang J."/>
            <person name="Wang M."/>
            <person name="Liu G.H."/>
            <person name="Yang H.J."/>
            <person name="Xiao X.J."/>
            <person name="Hsiao Y.Y."/>
            <person name="Wu W.L."/>
            <person name="Chen Y.Y."/>
            <person name="Mitsuda N."/>
            <person name="Ohme-Takagi M."/>
            <person name="Luo Y.B."/>
            <person name="Van de Peer Y."/>
            <person name="Liu Z.J."/>
        </authorList>
    </citation>
    <scope>NUCLEOTIDE SEQUENCE [LARGE SCALE GENOMIC DNA]</scope>
    <source>
        <tissue evidence="1">The whole plant</tissue>
    </source>
</reference>
<dbReference type="AlphaFoldDB" id="A0A2I0WNV8"/>
<organism evidence="1 2">
    <name type="scientific">Dendrobium catenatum</name>
    <dbReference type="NCBI Taxonomy" id="906689"/>
    <lineage>
        <taxon>Eukaryota</taxon>
        <taxon>Viridiplantae</taxon>
        <taxon>Streptophyta</taxon>
        <taxon>Embryophyta</taxon>
        <taxon>Tracheophyta</taxon>
        <taxon>Spermatophyta</taxon>
        <taxon>Magnoliopsida</taxon>
        <taxon>Liliopsida</taxon>
        <taxon>Asparagales</taxon>
        <taxon>Orchidaceae</taxon>
        <taxon>Epidendroideae</taxon>
        <taxon>Malaxideae</taxon>
        <taxon>Dendrobiinae</taxon>
        <taxon>Dendrobium</taxon>
    </lineage>
</organism>
<gene>
    <name evidence="1" type="ORF">MA16_Dca011352</name>
</gene>
<sequence>MSHEPIVEDNISEEIILETVDEVPSGSVQENIGLNENDDVVEENKVVEGDVVGICEQEEDVNPIAIKK</sequence>
<evidence type="ECO:0000313" key="1">
    <source>
        <dbReference type="EMBL" id="PKU77347.1"/>
    </source>
</evidence>
<dbReference type="Proteomes" id="UP000233837">
    <property type="component" value="Unassembled WGS sequence"/>
</dbReference>
<evidence type="ECO:0000313" key="2">
    <source>
        <dbReference type="Proteomes" id="UP000233837"/>
    </source>
</evidence>
<proteinExistence type="predicted"/>
<reference evidence="1 2" key="2">
    <citation type="journal article" date="2017" name="Nature">
        <title>The Apostasia genome and the evolution of orchids.</title>
        <authorList>
            <person name="Zhang G.Q."/>
            <person name="Liu K.W."/>
            <person name="Li Z."/>
            <person name="Lohaus R."/>
            <person name="Hsiao Y.Y."/>
            <person name="Niu S.C."/>
            <person name="Wang J.Y."/>
            <person name="Lin Y.C."/>
            <person name="Xu Q."/>
            <person name="Chen L.J."/>
            <person name="Yoshida K."/>
            <person name="Fujiwara S."/>
            <person name="Wang Z.W."/>
            <person name="Zhang Y.Q."/>
            <person name="Mitsuda N."/>
            <person name="Wang M."/>
            <person name="Liu G.H."/>
            <person name="Pecoraro L."/>
            <person name="Huang H.X."/>
            <person name="Xiao X.J."/>
            <person name="Lin M."/>
            <person name="Wu X.Y."/>
            <person name="Wu W.L."/>
            <person name="Chen Y.Y."/>
            <person name="Chang S.B."/>
            <person name="Sakamoto S."/>
            <person name="Ohme-Takagi M."/>
            <person name="Yagi M."/>
            <person name="Zeng S.J."/>
            <person name="Shen C.Y."/>
            <person name="Yeh C.M."/>
            <person name="Luo Y.B."/>
            <person name="Tsai W.C."/>
            <person name="Van de Peer Y."/>
            <person name="Liu Z.J."/>
        </authorList>
    </citation>
    <scope>NUCLEOTIDE SEQUENCE [LARGE SCALE GENOMIC DNA]</scope>
    <source>
        <tissue evidence="1">The whole plant</tissue>
    </source>
</reference>